<evidence type="ECO:0000259" key="1">
    <source>
        <dbReference type="Pfam" id="PF18352"/>
    </source>
</evidence>
<name>A0A8S5NVL5_9CAUD</name>
<organism evidence="2">
    <name type="scientific">Myoviridae sp. ctiu99</name>
    <dbReference type="NCBI Taxonomy" id="2825158"/>
    <lineage>
        <taxon>Viruses</taxon>
        <taxon>Duplodnaviria</taxon>
        <taxon>Heunggongvirae</taxon>
        <taxon>Uroviricota</taxon>
        <taxon>Caudoviricetes</taxon>
    </lineage>
</organism>
<feature type="domain" description="Phage protein Gp138 N-terminal" evidence="1">
    <location>
        <begin position="30"/>
        <end position="130"/>
    </location>
</feature>
<dbReference type="Pfam" id="PF18946">
    <property type="entry name" value="Apex"/>
    <property type="match status" value="1"/>
</dbReference>
<accession>A0A8S5NVL5</accession>
<dbReference type="Gene3D" id="2.40.50.230">
    <property type="entry name" value="Gp5 N-terminal domain"/>
    <property type="match status" value="1"/>
</dbReference>
<dbReference type="Pfam" id="PF18352">
    <property type="entry name" value="Gp138_N"/>
    <property type="match status" value="1"/>
</dbReference>
<evidence type="ECO:0000313" key="2">
    <source>
        <dbReference type="EMBL" id="DAD98250.1"/>
    </source>
</evidence>
<dbReference type="InterPro" id="IPR044033">
    <property type="entry name" value="GpV-like_apex"/>
</dbReference>
<reference evidence="2" key="1">
    <citation type="journal article" date="2021" name="Proc. Natl. Acad. Sci. U.S.A.">
        <title>A Catalog of Tens of Thousands of Viruses from Human Metagenomes Reveals Hidden Associations with Chronic Diseases.</title>
        <authorList>
            <person name="Tisza M.J."/>
            <person name="Buck C.B."/>
        </authorList>
    </citation>
    <scope>NUCLEOTIDE SEQUENCE</scope>
    <source>
        <strain evidence="2">Ctiu99</strain>
    </source>
</reference>
<dbReference type="InterPro" id="IPR041599">
    <property type="entry name" value="Gp138_N"/>
</dbReference>
<dbReference type="EMBL" id="BK015257">
    <property type="protein sequence ID" value="DAD98250.1"/>
    <property type="molecule type" value="Genomic_DNA"/>
</dbReference>
<dbReference type="InterPro" id="IPR037026">
    <property type="entry name" value="Vgr_OB-fold_dom_sf"/>
</dbReference>
<sequence>MLHMPERMQDVVEYQRRVKSSLGIDLRVALPGIIQSVDYERQTCTVQPAIREQLNYNGNLQWVDIPLLPDVPFFVYSGGGYCLTLPVRVGDDCLVVFGDSCIDAWWQSGGVQNQADHRRHDLSDGFAIVGFRSQPQCVSGFSSGAAQLRNADGSACIEIAGSTINIKCSVLTINGQTTIEGGTTIDGVSFLGHTHSGVETGGGNTGGVNA</sequence>
<proteinExistence type="predicted"/>
<protein>
    <submittedName>
        <fullName evidence="2">Baseplate component</fullName>
    </submittedName>
</protein>